<dbReference type="EMBL" id="QXGC01000549">
    <property type="protein sequence ID" value="KAE9230316.1"/>
    <property type="molecule type" value="Genomic_DNA"/>
</dbReference>
<keyword evidence="1" id="KW-0472">Membrane</keyword>
<dbReference type="Proteomes" id="UP000441208">
    <property type="component" value="Unassembled WGS sequence"/>
</dbReference>
<dbReference type="EMBL" id="QXFX01000561">
    <property type="protein sequence ID" value="KAE9111319.1"/>
    <property type="molecule type" value="Genomic_DNA"/>
</dbReference>
<dbReference type="EMBL" id="QXGE01000360">
    <property type="protein sequence ID" value="KAE9314759.1"/>
    <property type="molecule type" value="Genomic_DNA"/>
</dbReference>
<name>A0A6A3F9I1_9STRA</name>
<keyword evidence="1" id="KW-0812">Transmembrane</keyword>
<evidence type="ECO:0000313" key="12">
    <source>
        <dbReference type="Proteomes" id="UP000433483"/>
    </source>
</evidence>
<dbReference type="Proteomes" id="UP000476176">
    <property type="component" value="Unassembled WGS sequence"/>
</dbReference>
<dbReference type="GO" id="GO:0045332">
    <property type="term" value="P:phospholipid translocation"/>
    <property type="evidence" value="ECO:0007669"/>
    <property type="project" value="TreeGrafter"/>
</dbReference>
<evidence type="ECO:0000313" key="14">
    <source>
        <dbReference type="Proteomes" id="UP000440367"/>
    </source>
</evidence>
<evidence type="ECO:0000256" key="1">
    <source>
        <dbReference type="SAM" id="Phobius"/>
    </source>
</evidence>
<sequence length="121" mass="13790">MTRFGLCVASAITVASWSRRTASHTWYVSFIKEGDGADDFIINFFTFLILYNNLVPILLCVSLNIIKMLQANRITPDANMVYIGTHAVARTPELNEELRQVEYVFDNKTCTLTSNIMEFRS</sequence>
<proteinExistence type="predicted"/>
<evidence type="ECO:0000313" key="19">
    <source>
        <dbReference type="Proteomes" id="UP000488956"/>
    </source>
</evidence>
<comment type="caution">
    <text evidence="2">The sequence shown here is derived from an EMBL/GenBank/DDBJ whole genome shotgun (WGS) entry which is preliminary data.</text>
</comment>
<evidence type="ECO:0000313" key="16">
    <source>
        <dbReference type="Proteomes" id="UP000441208"/>
    </source>
</evidence>
<dbReference type="GO" id="GO:0005886">
    <property type="term" value="C:plasma membrane"/>
    <property type="evidence" value="ECO:0007669"/>
    <property type="project" value="TreeGrafter"/>
</dbReference>
<evidence type="ECO:0000313" key="7">
    <source>
        <dbReference type="EMBL" id="KAE9210288.1"/>
    </source>
</evidence>
<organism evidence="2 11">
    <name type="scientific">Phytophthora fragariae</name>
    <dbReference type="NCBI Taxonomy" id="53985"/>
    <lineage>
        <taxon>Eukaryota</taxon>
        <taxon>Sar</taxon>
        <taxon>Stramenopiles</taxon>
        <taxon>Oomycota</taxon>
        <taxon>Peronosporomycetes</taxon>
        <taxon>Peronosporales</taxon>
        <taxon>Peronosporaceae</taxon>
        <taxon>Phytophthora</taxon>
    </lineage>
</organism>
<dbReference type="Proteomes" id="UP000440367">
    <property type="component" value="Unassembled WGS sequence"/>
</dbReference>
<dbReference type="Proteomes" id="UP000460718">
    <property type="component" value="Unassembled WGS sequence"/>
</dbReference>
<keyword evidence="1" id="KW-1133">Transmembrane helix</keyword>
<feature type="transmembrane region" description="Helical" evidence="1">
    <location>
        <begin position="42"/>
        <end position="66"/>
    </location>
</feature>
<evidence type="ECO:0000313" key="18">
    <source>
        <dbReference type="Proteomes" id="UP000476176"/>
    </source>
</evidence>
<dbReference type="PANTHER" id="PTHR24092:SF150">
    <property type="entry name" value="PHOSPHOLIPID-TRANSPORTING ATPASE"/>
    <property type="match status" value="1"/>
</dbReference>
<keyword evidence="12" id="KW-1185">Reference proteome</keyword>
<dbReference type="AlphaFoldDB" id="A0A6A3F9I1"/>
<evidence type="ECO:0000313" key="11">
    <source>
        <dbReference type="Proteomes" id="UP000429523"/>
    </source>
</evidence>
<gene>
    <name evidence="10" type="ORF">PF001_g8107</name>
    <name evidence="7" type="ORF">PF002_g18860</name>
    <name evidence="9" type="ORF">PF004_g10521</name>
    <name evidence="8" type="ORF">PF005_g11154</name>
    <name evidence="6" type="ORF">PF006_g7675</name>
    <name evidence="5" type="ORF">PF007_g11337</name>
    <name evidence="2" type="ORF">PF009_g9153</name>
    <name evidence="4" type="ORF">PF010_g10848</name>
    <name evidence="3" type="ORF">PF011_g18390</name>
</gene>
<evidence type="ECO:0000313" key="6">
    <source>
        <dbReference type="EMBL" id="KAE9147652.1"/>
    </source>
</evidence>
<evidence type="ECO:0000313" key="10">
    <source>
        <dbReference type="EMBL" id="KAE9314759.1"/>
    </source>
</evidence>
<evidence type="ECO:0000313" key="13">
    <source>
        <dbReference type="Proteomes" id="UP000437068"/>
    </source>
</evidence>
<dbReference type="Proteomes" id="UP000440732">
    <property type="component" value="Unassembled WGS sequence"/>
</dbReference>
<evidence type="ECO:0000313" key="2">
    <source>
        <dbReference type="EMBL" id="KAE8941047.1"/>
    </source>
</evidence>
<evidence type="ECO:0000313" key="15">
    <source>
        <dbReference type="Proteomes" id="UP000440732"/>
    </source>
</evidence>
<dbReference type="EMBL" id="QXGA01000335">
    <property type="protein sequence ID" value="KAE9147652.1"/>
    <property type="molecule type" value="Genomic_DNA"/>
</dbReference>
<dbReference type="PANTHER" id="PTHR24092">
    <property type="entry name" value="PROBABLE PHOSPHOLIPID-TRANSPORTING ATPASE"/>
    <property type="match status" value="1"/>
</dbReference>
<dbReference type="Proteomes" id="UP000433483">
    <property type="component" value="Unassembled WGS sequence"/>
</dbReference>
<dbReference type="Proteomes" id="UP000437068">
    <property type="component" value="Unassembled WGS sequence"/>
</dbReference>
<dbReference type="EMBL" id="QXFZ01000564">
    <property type="protein sequence ID" value="KAE9111822.1"/>
    <property type="molecule type" value="Genomic_DNA"/>
</dbReference>
<evidence type="ECO:0000313" key="5">
    <source>
        <dbReference type="EMBL" id="KAE9111822.1"/>
    </source>
</evidence>
<dbReference type="OrthoDB" id="377733at2759"/>
<dbReference type="Proteomes" id="UP000488956">
    <property type="component" value="Unassembled WGS sequence"/>
</dbReference>
<dbReference type="EMBL" id="QXFW01001465">
    <property type="protein sequence ID" value="KAE8990371.1"/>
    <property type="molecule type" value="Genomic_DNA"/>
</dbReference>
<evidence type="ECO:0000313" key="8">
    <source>
        <dbReference type="EMBL" id="KAE9211050.1"/>
    </source>
</evidence>
<dbReference type="EMBL" id="QXGF01000386">
    <property type="protein sequence ID" value="KAE8941047.1"/>
    <property type="molecule type" value="Genomic_DNA"/>
</dbReference>
<evidence type="ECO:0000313" key="4">
    <source>
        <dbReference type="EMBL" id="KAE9111319.1"/>
    </source>
</evidence>
<reference evidence="11 12" key="1">
    <citation type="submission" date="2018-08" db="EMBL/GenBank/DDBJ databases">
        <title>Genomic investigation of the strawberry pathogen Phytophthora fragariae indicates pathogenicity is determined by transcriptional variation in three key races.</title>
        <authorList>
            <person name="Adams T.M."/>
            <person name="Armitage A.D."/>
            <person name="Sobczyk M.K."/>
            <person name="Bates H.J."/>
            <person name="Dunwell J.M."/>
            <person name="Nellist C.F."/>
            <person name="Harrison R.J."/>
        </authorList>
    </citation>
    <scope>NUCLEOTIDE SEQUENCE [LARGE SCALE GENOMIC DNA]</scope>
    <source>
        <strain evidence="10 13">A4</strain>
        <strain evidence="7 14">BC-1</strain>
        <strain evidence="9 18">BC-23</strain>
        <strain evidence="8 12">NOV-27</strain>
        <strain evidence="6 15">NOV-5</strain>
        <strain evidence="5 16">NOV-71</strain>
        <strain evidence="2 11">NOV-9</strain>
        <strain evidence="4 19">ONT-3</strain>
        <strain evidence="3 17">SCRP245</strain>
    </source>
</reference>
<dbReference type="EMBL" id="QXGB01000549">
    <property type="protein sequence ID" value="KAE9211050.1"/>
    <property type="molecule type" value="Genomic_DNA"/>
</dbReference>
<dbReference type="EMBL" id="QXGD01001265">
    <property type="protein sequence ID" value="KAE9210288.1"/>
    <property type="molecule type" value="Genomic_DNA"/>
</dbReference>
<evidence type="ECO:0000313" key="17">
    <source>
        <dbReference type="Proteomes" id="UP000460718"/>
    </source>
</evidence>
<dbReference type="Proteomes" id="UP000429523">
    <property type="component" value="Unassembled WGS sequence"/>
</dbReference>
<dbReference type="GO" id="GO:0140326">
    <property type="term" value="F:ATPase-coupled intramembrane lipid transporter activity"/>
    <property type="evidence" value="ECO:0007669"/>
    <property type="project" value="TreeGrafter"/>
</dbReference>
<evidence type="ECO:0000313" key="3">
    <source>
        <dbReference type="EMBL" id="KAE8990371.1"/>
    </source>
</evidence>
<protein>
    <submittedName>
        <fullName evidence="2">Uncharacterized protein</fullName>
    </submittedName>
</protein>
<evidence type="ECO:0000313" key="9">
    <source>
        <dbReference type="EMBL" id="KAE9230316.1"/>
    </source>
</evidence>
<accession>A0A6A3F9I1</accession>